<dbReference type="SUPFAM" id="SSF50494">
    <property type="entry name" value="Trypsin-like serine proteases"/>
    <property type="match status" value="1"/>
</dbReference>
<keyword evidence="2" id="KW-0378">Hydrolase</keyword>
<comment type="caution">
    <text evidence="2">The sequence shown here is derived from an EMBL/GenBank/DDBJ whole genome shotgun (WGS) entry which is preliminary data.</text>
</comment>
<proteinExistence type="predicted"/>
<evidence type="ECO:0000313" key="3">
    <source>
        <dbReference type="Proteomes" id="UP000319836"/>
    </source>
</evidence>
<feature type="compositionally biased region" description="Low complexity" evidence="1">
    <location>
        <begin position="29"/>
        <end position="38"/>
    </location>
</feature>
<feature type="region of interest" description="Disordered" evidence="1">
    <location>
        <begin position="1"/>
        <end position="49"/>
    </location>
</feature>
<evidence type="ECO:0000313" key="2">
    <source>
        <dbReference type="EMBL" id="TMQ72405.1"/>
    </source>
</evidence>
<dbReference type="InterPro" id="IPR009003">
    <property type="entry name" value="Peptidase_S1_PA"/>
</dbReference>
<evidence type="ECO:0000256" key="1">
    <source>
        <dbReference type="SAM" id="MobiDB-lite"/>
    </source>
</evidence>
<gene>
    <name evidence="2" type="ORF">E6K80_02840</name>
</gene>
<feature type="non-terminal residue" evidence="2">
    <location>
        <position position="321"/>
    </location>
</feature>
<dbReference type="Pfam" id="PF13365">
    <property type="entry name" value="Trypsin_2"/>
    <property type="match status" value="1"/>
</dbReference>
<feature type="region of interest" description="Disordered" evidence="1">
    <location>
        <begin position="89"/>
        <end position="114"/>
    </location>
</feature>
<reference evidence="2 3" key="1">
    <citation type="journal article" date="2019" name="Nat. Microbiol.">
        <title>Mediterranean grassland soil C-N compound turnover is dependent on rainfall and depth, and is mediated by genomically divergent microorganisms.</title>
        <authorList>
            <person name="Diamond S."/>
            <person name="Andeer P.F."/>
            <person name="Li Z."/>
            <person name="Crits-Christoph A."/>
            <person name="Burstein D."/>
            <person name="Anantharaman K."/>
            <person name="Lane K.R."/>
            <person name="Thomas B.C."/>
            <person name="Pan C."/>
            <person name="Northen T.R."/>
            <person name="Banfield J.F."/>
        </authorList>
    </citation>
    <scope>NUCLEOTIDE SEQUENCE [LARGE SCALE GENOMIC DNA]</scope>
    <source>
        <strain evidence="2">WS_10</strain>
    </source>
</reference>
<dbReference type="AlphaFoldDB" id="A0A538U931"/>
<protein>
    <submittedName>
        <fullName evidence="2">Trypsin-like serine protease</fullName>
    </submittedName>
</protein>
<dbReference type="InterPro" id="IPR001940">
    <property type="entry name" value="Peptidase_S1C"/>
</dbReference>
<feature type="compositionally biased region" description="Polar residues" evidence="1">
    <location>
        <begin position="1"/>
        <end position="23"/>
    </location>
</feature>
<dbReference type="PANTHER" id="PTHR22939">
    <property type="entry name" value="SERINE PROTEASE FAMILY S1C HTRA-RELATED"/>
    <property type="match status" value="1"/>
</dbReference>
<dbReference type="Gene3D" id="2.40.10.120">
    <property type="match status" value="1"/>
</dbReference>
<dbReference type="PRINTS" id="PR00834">
    <property type="entry name" value="PROTEASES2C"/>
</dbReference>
<accession>A0A538U931</accession>
<name>A0A538U931_UNCEI</name>
<dbReference type="GO" id="GO:0004252">
    <property type="term" value="F:serine-type endopeptidase activity"/>
    <property type="evidence" value="ECO:0007669"/>
    <property type="project" value="InterPro"/>
</dbReference>
<keyword evidence="2" id="KW-0645">Protease</keyword>
<dbReference type="PANTHER" id="PTHR22939:SF129">
    <property type="entry name" value="SERINE PROTEASE HTRA2, MITOCHONDRIAL"/>
    <property type="match status" value="1"/>
</dbReference>
<dbReference type="GO" id="GO:0006508">
    <property type="term" value="P:proteolysis"/>
    <property type="evidence" value="ECO:0007669"/>
    <property type="project" value="UniProtKB-KW"/>
</dbReference>
<organism evidence="2 3">
    <name type="scientific">Eiseniibacteriota bacterium</name>
    <dbReference type="NCBI Taxonomy" id="2212470"/>
    <lineage>
        <taxon>Bacteria</taxon>
        <taxon>Candidatus Eiseniibacteriota</taxon>
    </lineage>
</organism>
<dbReference type="Proteomes" id="UP000319836">
    <property type="component" value="Unassembled WGS sequence"/>
</dbReference>
<sequence>MTTNTVADQSGGNPLTSSRSASTPPADVPTTTMSRSTSPPFPGPSGRLARRESWRNLLERSGLTLGRGMTLVKPPLSGLRAFRTVTVSPPRARAPDSRYAARRSPIERSRRASTLSGIATRTEISRRQCMRSGSRRWTWLLVLPLALAADAVAAPAGRSPATLGAFSHELESVAARIAPAVVQINVTAYGPPGSGAQVTEELLGRERRGGSGFLISPDGYILTNAHVVEGAHRLRVMVALPSDDSPRRSLIQRAGRSVEARVIGVDHETDLAVLKVEGKQLPHLTFADSDALEPGEVVLAFGSPLGLENSVTMGVISSVAR</sequence>
<dbReference type="EMBL" id="VBPA01000061">
    <property type="protein sequence ID" value="TMQ72405.1"/>
    <property type="molecule type" value="Genomic_DNA"/>
</dbReference>